<proteinExistence type="predicted"/>
<dbReference type="AlphaFoldDB" id="A0A430HDU2"/>
<accession>A0A430HDU2</accession>
<dbReference type="PANTHER" id="PTHR33525">
    <property type="match status" value="1"/>
</dbReference>
<comment type="caution">
    <text evidence="2">The sequence shown here is derived from an EMBL/GenBank/DDBJ whole genome shotgun (WGS) entry which is preliminary data.</text>
</comment>
<dbReference type="PROSITE" id="PS51833">
    <property type="entry name" value="HDOD"/>
    <property type="match status" value="1"/>
</dbReference>
<dbReference type="InterPro" id="IPR013976">
    <property type="entry name" value="HDOD"/>
</dbReference>
<feature type="domain" description="HDOD" evidence="1">
    <location>
        <begin position="47"/>
        <end position="243"/>
    </location>
</feature>
<dbReference type="InterPro" id="IPR029016">
    <property type="entry name" value="GAF-like_dom_sf"/>
</dbReference>
<dbReference type="EMBL" id="RXLQ01000022">
    <property type="protein sequence ID" value="RSZ55682.1"/>
    <property type="molecule type" value="Genomic_DNA"/>
</dbReference>
<evidence type="ECO:0000313" key="3">
    <source>
        <dbReference type="Proteomes" id="UP000278085"/>
    </source>
</evidence>
<organism evidence="2 3">
    <name type="scientific">Massilia atriviolacea</name>
    <dbReference type="NCBI Taxonomy" id="2495579"/>
    <lineage>
        <taxon>Bacteria</taxon>
        <taxon>Pseudomonadati</taxon>
        <taxon>Pseudomonadota</taxon>
        <taxon>Betaproteobacteria</taxon>
        <taxon>Burkholderiales</taxon>
        <taxon>Oxalobacteraceae</taxon>
        <taxon>Telluria group</taxon>
        <taxon>Massilia</taxon>
    </lineage>
</organism>
<dbReference type="OrthoDB" id="9791419at2"/>
<dbReference type="RefSeq" id="WP_126077289.1">
    <property type="nucleotide sequence ID" value="NZ_CP051166.1"/>
</dbReference>
<evidence type="ECO:0000259" key="1">
    <source>
        <dbReference type="PROSITE" id="PS51833"/>
    </source>
</evidence>
<dbReference type="PANTHER" id="PTHR33525:SF3">
    <property type="entry name" value="RIBONUCLEASE Y"/>
    <property type="match status" value="1"/>
</dbReference>
<protein>
    <submittedName>
        <fullName evidence="2">HDOD domain-containing protein</fullName>
    </submittedName>
</protein>
<dbReference type="SUPFAM" id="SSF109604">
    <property type="entry name" value="HD-domain/PDEase-like"/>
    <property type="match status" value="1"/>
</dbReference>
<reference evidence="2 3" key="1">
    <citation type="submission" date="2018-12" db="EMBL/GenBank/DDBJ databases">
        <authorList>
            <person name="Yang E."/>
        </authorList>
    </citation>
    <scope>NUCLEOTIDE SEQUENCE [LARGE SCALE GENOMIC DNA]</scope>
    <source>
        <strain evidence="2 3">SOD</strain>
    </source>
</reference>
<gene>
    <name evidence="2" type="ORF">EJB06_27825</name>
</gene>
<dbReference type="Gene3D" id="1.10.3210.10">
    <property type="entry name" value="Hypothetical protein af1432"/>
    <property type="match status" value="1"/>
</dbReference>
<dbReference type="Pfam" id="PF08668">
    <property type="entry name" value="HDOD"/>
    <property type="match status" value="1"/>
</dbReference>
<keyword evidence="3" id="KW-1185">Reference proteome</keyword>
<dbReference type="Proteomes" id="UP000278085">
    <property type="component" value="Unassembled WGS sequence"/>
</dbReference>
<dbReference type="Gene3D" id="3.30.450.40">
    <property type="match status" value="1"/>
</dbReference>
<sequence>MPSVSPPPGSSAASAASAASASPAYADGDTRRVRASLIHKVCGDEDMFALGASVARVVEMASSDDEGTHDLAYYVLSDVALTQRILRLSNTPTYRTKSGTTVTTISRAISLLGFDNVRTTALAMLLVDALSNSAHATSVRIELEAALCASLVGREMARHSFYQGAEEASIGALFKNLGPLLVASHEHDRYREINALVKGGTHSVGQASQMILGSSYDALSQAVMAEWKIPDVIVRSLSPLQAGAQKVAVNRGEWMRQVASFSMEVSRLLGRSASPAESKEFQALQLRYGVALNLTATQMEDLFETVQGEMAELLRSMNMEPQPRDEESLDSGGLPNVLLLATMDAGESGEGKVHPSGKPHNARELLLAGLQDVTQLRAAGDAKVNDVILAVLETVYRSMGFRFATVCLKDARSGQYRARVAFGEDHARLQAGFAFPMGAARDLFHLAMENDADLMIADAASPKIRDLLPAWHRTLLPDAKSFIVLPLVVSKVQVGLFYADRAVPAPEGVPPDETSLIKALKGQVLLALAP</sequence>
<name>A0A430HDU2_9BURK</name>
<dbReference type="InterPro" id="IPR052340">
    <property type="entry name" value="RNase_Y/CdgJ"/>
</dbReference>
<dbReference type="SUPFAM" id="SSF55781">
    <property type="entry name" value="GAF domain-like"/>
    <property type="match status" value="1"/>
</dbReference>
<evidence type="ECO:0000313" key="2">
    <source>
        <dbReference type="EMBL" id="RSZ55682.1"/>
    </source>
</evidence>